<proteinExistence type="predicted"/>
<gene>
    <name evidence="1" type="ORF">EX30DRAFT_53195</name>
</gene>
<dbReference type="EMBL" id="ML220124">
    <property type="protein sequence ID" value="TGZ80530.1"/>
    <property type="molecule type" value="Genomic_DNA"/>
</dbReference>
<reference evidence="1 2" key="1">
    <citation type="submission" date="2019-04" db="EMBL/GenBank/DDBJ databases">
        <title>Comparative genomics and transcriptomics to analyze fruiting body development in filamentous ascomycetes.</title>
        <authorList>
            <consortium name="DOE Joint Genome Institute"/>
            <person name="Lutkenhaus R."/>
            <person name="Traeger S."/>
            <person name="Breuer J."/>
            <person name="Kuo A."/>
            <person name="Lipzen A."/>
            <person name="Pangilinan J."/>
            <person name="Dilworth D."/>
            <person name="Sandor L."/>
            <person name="Poggeler S."/>
            <person name="Barry K."/>
            <person name="Grigoriev I.V."/>
            <person name="Nowrousian M."/>
        </authorList>
    </citation>
    <scope>NUCLEOTIDE SEQUENCE [LARGE SCALE GENOMIC DNA]</scope>
    <source>
        <strain evidence="1 2">CBS 389.68</strain>
    </source>
</reference>
<dbReference type="InParanoid" id="A0A4S2MVB9"/>
<evidence type="ECO:0000313" key="1">
    <source>
        <dbReference type="EMBL" id="TGZ80530.1"/>
    </source>
</evidence>
<name>A0A4S2MVB9_9PEZI</name>
<dbReference type="Proteomes" id="UP000298138">
    <property type="component" value="Unassembled WGS sequence"/>
</dbReference>
<keyword evidence="2" id="KW-1185">Reference proteome</keyword>
<accession>A0A4S2MVB9</accession>
<evidence type="ECO:0000313" key="2">
    <source>
        <dbReference type="Proteomes" id="UP000298138"/>
    </source>
</evidence>
<protein>
    <submittedName>
        <fullName evidence="1">Uncharacterized protein</fullName>
    </submittedName>
</protein>
<organism evidence="1 2">
    <name type="scientific">Ascodesmis nigricans</name>
    <dbReference type="NCBI Taxonomy" id="341454"/>
    <lineage>
        <taxon>Eukaryota</taxon>
        <taxon>Fungi</taxon>
        <taxon>Dikarya</taxon>
        <taxon>Ascomycota</taxon>
        <taxon>Pezizomycotina</taxon>
        <taxon>Pezizomycetes</taxon>
        <taxon>Pezizales</taxon>
        <taxon>Ascodesmidaceae</taxon>
        <taxon>Ascodesmis</taxon>
    </lineage>
</organism>
<sequence>MSPRFVLGLLCVLVSFCGWISLLLCLLSPTTSPPSDPHLHQPYDSVFVWVPRVFTHAIPLPNIHAYKPRELMKRLQLVLFSNVHACPPMSPSSSPL</sequence>
<dbReference type="AlphaFoldDB" id="A0A4S2MVB9"/>